<accession>A0A081AY70</accession>
<protein>
    <submittedName>
        <fullName evidence="2">Uncharacterized protein</fullName>
    </submittedName>
</protein>
<keyword evidence="1" id="KW-1133">Transmembrane helix</keyword>
<keyword evidence="1" id="KW-0812">Transmembrane</keyword>
<feature type="transmembrane region" description="Helical" evidence="1">
    <location>
        <begin position="100"/>
        <end position="125"/>
    </location>
</feature>
<dbReference type="InterPro" id="IPR032675">
    <property type="entry name" value="LRR_dom_sf"/>
</dbReference>
<gene>
    <name evidence="2" type="ORF">F444_02227</name>
</gene>
<evidence type="ECO:0000256" key="1">
    <source>
        <dbReference type="SAM" id="Phobius"/>
    </source>
</evidence>
<dbReference type="AlphaFoldDB" id="A0A081AY70"/>
<dbReference type="SUPFAM" id="SSF52058">
    <property type="entry name" value="L domain-like"/>
    <property type="match status" value="1"/>
</dbReference>
<feature type="transmembrane region" description="Helical" evidence="1">
    <location>
        <begin position="339"/>
        <end position="359"/>
    </location>
</feature>
<organism evidence="2 3">
    <name type="scientific">Phytophthora nicotianae P1976</name>
    <dbReference type="NCBI Taxonomy" id="1317066"/>
    <lineage>
        <taxon>Eukaryota</taxon>
        <taxon>Sar</taxon>
        <taxon>Stramenopiles</taxon>
        <taxon>Oomycota</taxon>
        <taxon>Peronosporomycetes</taxon>
        <taxon>Peronosporales</taxon>
        <taxon>Peronosporaceae</taxon>
        <taxon>Phytophthora</taxon>
    </lineage>
</organism>
<comment type="caution">
    <text evidence="2">The sequence shown here is derived from an EMBL/GenBank/DDBJ whole genome shotgun (WGS) entry which is preliminary data.</text>
</comment>
<dbReference type="Proteomes" id="UP000028582">
    <property type="component" value="Unassembled WGS sequence"/>
</dbReference>
<evidence type="ECO:0000313" key="2">
    <source>
        <dbReference type="EMBL" id="ETO83831.1"/>
    </source>
</evidence>
<reference evidence="2 3" key="1">
    <citation type="submission" date="2013-11" db="EMBL/GenBank/DDBJ databases">
        <title>The Genome Sequence of Phytophthora parasitica P1976.</title>
        <authorList>
            <consortium name="The Broad Institute Genomics Platform"/>
            <person name="Russ C."/>
            <person name="Tyler B."/>
            <person name="Panabieres F."/>
            <person name="Shan W."/>
            <person name="Tripathy S."/>
            <person name="Grunwald N."/>
            <person name="Machado M."/>
            <person name="Johnson C.S."/>
            <person name="Walker B."/>
            <person name="Young S."/>
            <person name="Zeng Q."/>
            <person name="Gargeya S."/>
            <person name="Fitzgerald M."/>
            <person name="Haas B."/>
            <person name="Abouelleil A."/>
            <person name="Allen A.W."/>
            <person name="Alvarado L."/>
            <person name="Arachchi H.M."/>
            <person name="Berlin A.M."/>
            <person name="Chapman S.B."/>
            <person name="Gainer-Dewar J."/>
            <person name="Goldberg J."/>
            <person name="Griggs A."/>
            <person name="Gujja S."/>
            <person name="Hansen M."/>
            <person name="Howarth C."/>
            <person name="Imamovic A."/>
            <person name="Ireland A."/>
            <person name="Larimer J."/>
            <person name="McCowan C."/>
            <person name="Murphy C."/>
            <person name="Pearson M."/>
            <person name="Poon T.W."/>
            <person name="Priest M."/>
            <person name="Roberts A."/>
            <person name="Saif S."/>
            <person name="Shea T."/>
            <person name="Sisk P."/>
            <person name="Sykes S."/>
            <person name="Wortman J."/>
            <person name="Nusbaum C."/>
            <person name="Birren B."/>
        </authorList>
    </citation>
    <scope>NUCLEOTIDE SEQUENCE [LARGE SCALE GENOMIC DNA]</scope>
    <source>
        <strain evidence="2 3">P1976</strain>
    </source>
</reference>
<sequence length="726" mass="80918">MRRGLSGIVQPGYVEEGDGFVVESSSYSVVPLRRISKPEAELESIDPVPTVEYVVVWLLLLCCHGLCAAFLLAKGMIYFFMENPLMAYYANLLALPECRYFRLFGTLVGILGALHGLQLVLHLLWSIKSRSPAVFPRAAIVNRVIRHLQGLKTAKTQPVASASRSRSSITYISAATAAGLQDMLSVQGDHFALVFMIRKAAEASAQIVQCYRYSSLISRVWINQVYAAVVVVNCWVTPALDYLMVTSDSRTDKEISMAKEDAALSIRERTICVTVDTLLTIMTCLALPLAIFVPYAKAFDVGWYGFPQEMLYNDVIFPNLIRENQALFALSFLDGMTKFIPHLSILLGTASISLILELYPPRRFKSIKSKRSSTVAVRGQVQNEQPESSLTRVKPMHVVGWSFFRRWVVPVGFITAGATVLGLHLHAAHLASTGDPATMTMCLQRLRPWFAVNVSCSILEYNCYTRGVLSPPFDVLDQLQGDAVTAIVFEHCPEFEMPPAIRRFPNLLGLELWNVSIVKWDADAALNADLHPNMFYLTMAYTNMTEMPRGLLTTPLPPLLGDIEISVTNLEVVPDELADAWSNVRLVYLEHAPLKEFPTALFKIPSLSVSLLDDGLETIPEDLFTTVSLLDEYLEICFSYNPIKNLPSSTRENVFINYLTLDHTELTNLPTWANGAGQWINLGGCPICNDTEAILPEVADCTDWGWNPMVDGRFPLALVAQFRRLE</sequence>
<name>A0A081AY70_PHYNI</name>
<feature type="transmembrane region" description="Helical" evidence="1">
    <location>
        <begin position="54"/>
        <end position="80"/>
    </location>
</feature>
<dbReference type="OrthoDB" id="2015831at2759"/>
<evidence type="ECO:0000313" key="3">
    <source>
        <dbReference type="Proteomes" id="UP000028582"/>
    </source>
</evidence>
<keyword evidence="1" id="KW-0472">Membrane</keyword>
<dbReference type="EMBL" id="ANJA01000421">
    <property type="protein sequence ID" value="ETO83831.1"/>
    <property type="molecule type" value="Genomic_DNA"/>
</dbReference>
<dbReference type="Gene3D" id="3.80.10.10">
    <property type="entry name" value="Ribonuclease Inhibitor"/>
    <property type="match status" value="1"/>
</dbReference>
<proteinExistence type="predicted"/>
<feature type="transmembrane region" description="Helical" evidence="1">
    <location>
        <begin position="277"/>
        <end position="296"/>
    </location>
</feature>